<dbReference type="EMBL" id="JANJYI010000008">
    <property type="protein sequence ID" value="KAK2640406.1"/>
    <property type="molecule type" value="Genomic_DNA"/>
</dbReference>
<protein>
    <submittedName>
        <fullName evidence="1">Uncharacterized protein</fullName>
    </submittedName>
</protein>
<evidence type="ECO:0000313" key="1">
    <source>
        <dbReference type="EMBL" id="KAK2640406.1"/>
    </source>
</evidence>
<evidence type="ECO:0000313" key="2">
    <source>
        <dbReference type="Proteomes" id="UP001280121"/>
    </source>
</evidence>
<proteinExistence type="predicted"/>
<accession>A0AAD9TQR6</accession>
<organism evidence="1 2">
    <name type="scientific">Dipteronia dyeriana</name>
    <dbReference type="NCBI Taxonomy" id="168575"/>
    <lineage>
        <taxon>Eukaryota</taxon>
        <taxon>Viridiplantae</taxon>
        <taxon>Streptophyta</taxon>
        <taxon>Embryophyta</taxon>
        <taxon>Tracheophyta</taxon>
        <taxon>Spermatophyta</taxon>
        <taxon>Magnoliopsida</taxon>
        <taxon>eudicotyledons</taxon>
        <taxon>Gunneridae</taxon>
        <taxon>Pentapetalae</taxon>
        <taxon>rosids</taxon>
        <taxon>malvids</taxon>
        <taxon>Sapindales</taxon>
        <taxon>Sapindaceae</taxon>
        <taxon>Hippocastanoideae</taxon>
        <taxon>Acereae</taxon>
        <taxon>Dipteronia</taxon>
    </lineage>
</organism>
<gene>
    <name evidence="1" type="ORF">Ddye_028201</name>
</gene>
<dbReference type="SUPFAM" id="SSF52058">
    <property type="entry name" value="L domain-like"/>
    <property type="match status" value="1"/>
</dbReference>
<name>A0AAD9TQR6_9ROSI</name>
<comment type="caution">
    <text evidence="1">The sequence shown here is derived from an EMBL/GenBank/DDBJ whole genome shotgun (WGS) entry which is preliminary data.</text>
</comment>
<reference evidence="1" key="1">
    <citation type="journal article" date="2023" name="Plant J.">
        <title>Genome sequences and population genomics provide insights into the demographic history, inbreeding, and mutation load of two 'living fossil' tree species of Dipteronia.</title>
        <authorList>
            <person name="Feng Y."/>
            <person name="Comes H.P."/>
            <person name="Chen J."/>
            <person name="Zhu S."/>
            <person name="Lu R."/>
            <person name="Zhang X."/>
            <person name="Li P."/>
            <person name="Qiu J."/>
            <person name="Olsen K.M."/>
            <person name="Qiu Y."/>
        </authorList>
    </citation>
    <scope>NUCLEOTIDE SEQUENCE</scope>
    <source>
        <strain evidence="1">KIB01</strain>
    </source>
</reference>
<dbReference type="Gene3D" id="3.80.10.10">
    <property type="entry name" value="Ribonuclease Inhibitor"/>
    <property type="match status" value="1"/>
</dbReference>
<dbReference type="AlphaFoldDB" id="A0AAD9TQR6"/>
<dbReference type="Proteomes" id="UP001280121">
    <property type="component" value="Unassembled WGS sequence"/>
</dbReference>
<dbReference type="InterPro" id="IPR032675">
    <property type="entry name" value="LRR_dom_sf"/>
</dbReference>
<sequence length="127" mass="14549">MPVIGNLKKLKILSFCGSDIEMLPEELRHLTKLRWKPWDWGSRSKTSRVLKISHNTNEDENILQYLKGIEELELGEVPGATNLFDALDRNGSFPTLKHLVVDLILVVHVLLNLVMPCPYWSPWMLGS</sequence>
<keyword evidence="2" id="KW-1185">Reference proteome</keyword>